<feature type="chain" id="PRO_5042876231" description="Outer membrane protein beta-barrel domain-containing protein" evidence="1">
    <location>
        <begin position="24"/>
        <end position="162"/>
    </location>
</feature>
<protein>
    <recommendedName>
        <fullName evidence="4">Outer membrane protein beta-barrel domain-containing protein</fullName>
    </recommendedName>
</protein>
<gene>
    <name evidence="2" type="ORF">KI659_06630</name>
</gene>
<dbReference type="Proteomes" id="UP001319104">
    <property type="component" value="Unassembled WGS sequence"/>
</dbReference>
<dbReference type="AlphaFoldDB" id="A0AAP2CKW8"/>
<name>A0AAP2CKW8_9BACT</name>
<feature type="signal peptide" evidence="1">
    <location>
        <begin position="1"/>
        <end position="23"/>
    </location>
</feature>
<organism evidence="2 3">
    <name type="scientific">Litoribacter ruber</name>
    <dbReference type="NCBI Taxonomy" id="702568"/>
    <lineage>
        <taxon>Bacteria</taxon>
        <taxon>Pseudomonadati</taxon>
        <taxon>Bacteroidota</taxon>
        <taxon>Cytophagia</taxon>
        <taxon>Cytophagales</taxon>
        <taxon>Cyclobacteriaceae</taxon>
        <taxon>Litoribacter</taxon>
    </lineage>
</organism>
<dbReference type="EMBL" id="JAHCMY010000002">
    <property type="protein sequence ID" value="MBS9523692.1"/>
    <property type="molecule type" value="Genomic_DNA"/>
</dbReference>
<evidence type="ECO:0000256" key="1">
    <source>
        <dbReference type="SAM" id="SignalP"/>
    </source>
</evidence>
<keyword evidence="3" id="KW-1185">Reference proteome</keyword>
<accession>A0AAP2CKW8</accession>
<evidence type="ECO:0000313" key="2">
    <source>
        <dbReference type="EMBL" id="MBS9523692.1"/>
    </source>
</evidence>
<evidence type="ECO:0008006" key="4">
    <source>
        <dbReference type="Google" id="ProtNLM"/>
    </source>
</evidence>
<proteinExistence type="predicted"/>
<sequence>MFKKIMIVALLCAGMCLGTEVKAQDYNTGIGLRAGNSAGVTVKHFLSNDVAFEGLIHSRWRGMMLTGLLEVHRNIPEARGLRWYYGAGAHVGFFNAADRRYRGWGDPDRSYTVVGIDGILGLEYTFVEIPLNLSFDWKPAFDVIGYQRLWADGFALSVRYVF</sequence>
<comment type="caution">
    <text evidence="2">The sequence shown here is derived from an EMBL/GenBank/DDBJ whole genome shotgun (WGS) entry which is preliminary data.</text>
</comment>
<reference evidence="2 3" key="1">
    <citation type="submission" date="2021-05" db="EMBL/GenBank/DDBJ databases">
        <authorList>
            <person name="Zhang Z.D."/>
            <person name="Osman G."/>
        </authorList>
    </citation>
    <scope>NUCLEOTIDE SEQUENCE [LARGE SCALE GENOMIC DNA]</scope>
    <source>
        <strain evidence="2 3">KCTC 32217</strain>
    </source>
</reference>
<evidence type="ECO:0000313" key="3">
    <source>
        <dbReference type="Proteomes" id="UP001319104"/>
    </source>
</evidence>
<dbReference type="RefSeq" id="WP_213944575.1">
    <property type="nucleotide sequence ID" value="NZ_JAHBGI010000009.1"/>
</dbReference>
<keyword evidence="1" id="KW-0732">Signal</keyword>